<name>A0A975TUM4_9RHOB</name>
<dbReference type="PANTHER" id="PTHR34448:SF1">
    <property type="entry name" value="BLL6088 PROTEIN"/>
    <property type="match status" value="1"/>
</dbReference>
<proteinExistence type="predicted"/>
<accession>A0A975TUM4</accession>
<dbReference type="PANTHER" id="PTHR34448">
    <property type="entry name" value="AMINOPEPTIDASE"/>
    <property type="match status" value="1"/>
</dbReference>
<evidence type="ECO:0000313" key="3">
    <source>
        <dbReference type="EMBL" id="QXL88004.1"/>
    </source>
</evidence>
<keyword evidence="4" id="KW-1185">Reference proteome</keyword>
<dbReference type="InterPro" id="IPR058739">
    <property type="entry name" value="NicX"/>
</dbReference>
<keyword evidence="1" id="KW-0479">Metal-binding</keyword>
<dbReference type="GO" id="GO:0046872">
    <property type="term" value="F:metal ion binding"/>
    <property type="evidence" value="ECO:0007669"/>
    <property type="project" value="UniProtKB-KW"/>
</dbReference>
<dbReference type="EMBL" id="JAIMBW010000001">
    <property type="protein sequence ID" value="MBY4891201.1"/>
    <property type="molecule type" value="Genomic_DNA"/>
</dbReference>
<protein>
    <recommendedName>
        <fullName evidence="5">2,5-dihydroxypyridine 5,6-dioxygenase</fullName>
    </recommendedName>
</protein>
<dbReference type="AlphaFoldDB" id="A0A975TUM4"/>
<evidence type="ECO:0000256" key="1">
    <source>
        <dbReference type="ARBA" id="ARBA00022723"/>
    </source>
</evidence>
<dbReference type="Proteomes" id="UP000693972">
    <property type="component" value="Unassembled WGS sequence"/>
</dbReference>
<evidence type="ECO:0000313" key="2">
    <source>
        <dbReference type="EMBL" id="MBY4891201.1"/>
    </source>
</evidence>
<dbReference type="RefSeq" id="WP_257891087.1">
    <property type="nucleotide sequence ID" value="NZ_JAIMBW010000001.1"/>
</dbReference>
<evidence type="ECO:0000313" key="4">
    <source>
        <dbReference type="Proteomes" id="UP000693972"/>
    </source>
</evidence>
<organism evidence="3">
    <name type="scientific">Gymnodinialimonas phycosphaerae</name>
    <dbReference type="NCBI Taxonomy" id="2841589"/>
    <lineage>
        <taxon>Bacteria</taxon>
        <taxon>Pseudomonadati</taxon>
        <taxon>Pseudomonadota</taxon>
        <taxon>Alphaproteobacteria</taxon>
        <taxon>Rhodobacterales</taxon>
        <taxon>Paracoccaceae</taxon>
        <taxon>Gymnodinialimonas</taxon>
    </lineage>
</organism>
<dbReference type="InterPro" id="IPR052170">
    <property type="entry name" value="M29_Exopeptidase"/>
</dbReference>
<sequence>MAYARNYDGPGFATDLAALFRHQLNACALQPGELCVCVTDTAWMPAYAAACMGAAEALEAKAVQVTFGWNKPPDARALAALCEVADLIVYMTAHTLHYRPEIAAALARGARVLCCMEPPHVLDRLRHDAGVRGSALAGARLLDAASRLHLTSAAGTDLTMDLNGRRGLANHGVADTAGHLDFWGLGAVQTAQNEGTTEGILVLDVGDCVFHLARFIEAPVRLIFEAGRVVSIQGGLDAFLIREALAAAGDDGAWAAGHIAWGVDPRAIWTQPINQTPNSGGGGADIESFAGAFQVQLGSNDDVAFGGANRSRAHLGLCMRGATAHLDDALIISDGKLTEALTGS</sequence>
<dbReference type="SUPFAM" id="SSF144052">
    <property type="entry name" value="Thermophilic metalloprotease-like"/>
    <property type="match status" value="1"/>
</dbReference>
<reference evidence="3 4" key="1">
    <citation type="submission" date="2021-07" db="EMBL/GenBank/DDBJ databases">
        <title>Karlodiniumbacter phycospheric gen. nov., sp. nov., a phycosphere bacterium isolated from karlodinium veneficum.</title>
        <authorList>
            <person name="Peng Y."/>
            <person name="Jiang L."/>
            <person name="Lee J."/>
        </authorList>
    </citation>
    <scope>NUCLEOTIDE SEQUENCE</scope>
    <source>
        <strain evidence="3 4">N5</strain>
    </source>
</reference>
<dbReference type="EMBL" id="CP078073">
    <property type="protein sequence ID" value="QXL88004.1"/>
    <property type="molecule type" value="Genomic_DNA"/>
</dbReference>
<gene>
    <name evidence="2" type="ORF">KUL25_00305</name>
    <name evidence="3" type="ORF">KUL25_00310</name>
</gene>
<evidence type="ECO:0008006" key="5">
    <source>
        <dbReference type="Google" id="ProtNLM"/>
    </source>
</evidence>
<dbReference type="Pfam" id="PF26233">
    <property type="entry name" value="NicX"/>
    <property type="match status" value="1"/>
</dbReference>